<keyword evidence="3" id="KW-1185">Reference proteome</keyword>
<evidence type="ECO:0000256" key="1">
    <source>
        <dbReference type="SAM" id="SignalP"/>
    </source>
</evidence>
<gene>
    <name evidence="2" type="ORF">J2Z17_005077</name>
</gene>
<sequence length="78" mass="7933">MKTLIAAAAIVASLGASAAFAQQVPANQGPLSGTIHAQAPVGSTVLNAYLANGQQYHEVYRVGVDHSLSLVSQSANDN</sequence>
<protein>
    <submittedName>
        <fullName evidence="2">Uncharacterized protein</fullName>
    </submittedName>
</protein>
<feature type="chain" id="PRO_5047368680" evidence="1">
    <location>
        <begin position="22"/>
        <end position="78"/>
    </location>
</feature>
<organism evidence="2 3">
    <name type="scientific">Rhizobium halophytocola</name>
    <dbReference type="NCBI Taxonomy" id="735519"/>
    <lineage>
        <taxon>Bacteria</taxon>
        <taxon>Pseudomonadati</taxon>
        <taxon>Pseudomonadota</taxon>
        <taxon>Alphaproteobacteria</taxon>
        <taxon>Hyphomicrobiales</taxon>
        <taxon>Rhizobiaceae</taxon>
        <taxon>Rhizobium/Agrobacterium group</taxon>
        <taxon>Rhizobium</taxon>
    </lineage>
</organism>
<feature type="signal peptide" evidence="1">
    <location>
        <begin position="1"/>
        <end position="21"/>
    </location>
</feature>
<evidence type="ECO:0000313" key="2">
    <source>
        <dbReference type="EMBL" id="MBP1853608.1"/>
    </source>
</evidence>
<reference evidence="2 3" key="1">
    <citation type="submission" date="2021-03" db="EMBL/GenBank/DDBJ databases">
        <title>Genomic Encyclopedia of Type Strains, Phase IV (KMG-IV): sequencing the most valuable type-strain genomes for metagenomic binning, comparative biology and taxonomic classification.</title>
        <authorList>
            <person name="Goeker M."/>
        </authorList>
    </citation>
    <scope>NUCLEOTIDE SEQUENCE [LARGE SCALE GENOMIC DNA]</scope>
    <source>
        <strain evidence="2 3">DSM 21600</strain>
    </source>
</reference>
<accession>A0ABS4E6N3</accession>
<dbReference type="Proteomes" id="UP000759443">
    <property type="component" value="Unassembled WGS sequence"/>
</dbReference>
<keyword evidence="1" id="KW-0732">Signal</keyword>
<dbReference type="EMBL" id="JAGGJU010000027">
    <property type="protein sequence ID" value="MBP1853608.1"/>
    <property type="molecule type" value="Genomic_DNA"/>
</dbReference>
<name>A0ABS4E6N3_9HYPH</name>
<dbReference type="RefSeq" id="WP_209949595.1">
    <property type="nucleotide sequence ID" value="NZ_JAGGJU010000027.1"/>
</dbReference>
<comment type="caution">
    <text evidence="2">The sequence shown here is derived from an EMBL/GenBank/DDBJ whole genome shotgun (WGS) entry which is preliminary data.</text>
</comment>
<evidence type="ECO:0000313" key="3">
    <source>
        <dbReference type="Proteomes" id="UP000759443"/>
    </source>
</evidence>
<proteinExistence type="predicted"/>